<accession>A0A0A8YXX7</accession>
<dbReference type="AlphaFoldDB" id="A0A0A8YXX7"/>
<sequence>MTSSLSKAFSNHAYTLFTPPASLTAADRREEDAAGLSRERRLAPHSSRHLRSPPSSATPSAVSAERRTARLRSGTEAWSPPRNP</sequence>
<evidence type="ECO:0000256" key="1">
    <source>
        <dbReference type="SAM" id="MobiDB-lite"/>
    </source>
</evidence>
<reference evidence="2" key="1">
    <citation type="submission" date="2014-09" db="EMBL/GenBank/DDBJ databases">
        <authorList>
            <person name="Magalhaes I.L.F."/>
            <person name="Oliveira U."/>
            <person name="Santos F.R."/>
            <person name="Vidigal T.H.D.A."/>
            <person name="Brescovit A.D."/>
            <person name="Santos A.J."/>
        </authorList>
    </citation>
    <scope>NUCLEOTIDE SEQUENCE</scope>
    <source>
        <tissue evidence="2">Shoot tissue taken approximately 20 cm above the soil surface</tissue>
    </source>
</reference>
<evidence type="ECO:0000313" key="2">
    <source>
        <dbReference type="EMBL" id="JAD31431.1"/>
    </source>
</evidence>
<feature type="compositionally biased region" description="Low complexity" evidence="1">
    <location>
        <begin position="52"/>
        <end position="63"/>
    </location>
</feature>
<feature type="compositionally biased region" description="Basic and acidic residues" evidence="1">
    <location>
        <begin position="26"/>
        <end position="42"/>
    </location>
</feature>
<protein>
    <submittedName>
        <fullName evidence="2">Uncharacterized protein</fullName>
    </submittedName>
</protein>
<name>A0A0A8YXX7_ARUDO</name>
<dbReference type="EMBL" id="GBRH01266464">
    <property type="protein sequence ID" value="JAD31431.1"/>
    <property type="molecule type" value="Transcribed_RNA"/>
</dbReference>
<feature type="compositionally biased region" description="Polar residues" evidence="1">
    <location>
        <begin position="1"/>
        <end position="13"/>
    </location>
</feature>
<feature type="region of interest" description="Disordered" evidence="1">
    <location>
        <begin position="1"/>
        <end position="84"/>
    </location>
</feature>
<organism evidence="2">
    <name type="scientific">Arundo donax</name>
    <name type="common">Giant reed</name>
    <name type="synonym">Donax arundinaceus</name>
    <dbReference type="NCBI Taxonomy" id="35708"/>
    <lineage>
        <taxon>Eukaryota</taxon>
        <taxon>Viridiplantae</taxon>
        <taxon>Streptophyta</taxon>
        <taxon>Embryophyta</taxon>
        <taxon>Tracheophyta</taxon>
        <taxon>Spermatophyta</taxon>
        <taxon>Magnoliopsida</taxon>
        <taxon>Liliopsida</taxon>
        <taxon>Poales</taxon>
        <taxon>Poaceae</taxon>
        <taxon>PACMAD clade</taxon>
        <taxon>Arundinoideae</taxon>
        <taxon>Arundineae</taxon>
        <taxon>Arundo</taxon>
    </lineage>
</organism>
<proteinExistence type="predicted"/>
<reference evidence="2" key="2">
    <citation type="journal article" date="2015" name="Data Brief">
        <title>Shoot transcriptome of the giant reed, Arundo donax.</title>
        <authorList>
            <person name="Barrero R.A."/>
            <person name="Guerrero F.D."/>
            <person name="Moolhuijzen P."/>
            <person name="Goolsby J.A."/>
            <person name="Tidwell J."/>
            <person name="Bellgard S.E."/>
            <person name="Bellgard M.I."/>
        </authorList>
    </citation>
    <scope>NUCLEOTIDE SEQUENCE</scope>
    <source>
        <tissue evidence="2">Shoot tissue taken approximately 20 cm above the soil surface</tissue>
    </source>
</reference>